<proteinExistence type="inferred from homology"/>
<dbReference type="AlphaFoldDB" id="A0A2C9D823"/>
<dbReference type="PANTHER" id="PTHR30579:SF7">
    <property type="entry name" value="HTH-TYPE TRANSCRIPTIONAL REGULATOR LRHA-RELATED"/>
    <property type="match status" value="1"/>
</dbReference>
<keyword evidence="3" id="KW-0238">DNA-binding</keyword>
<name>A0A2C9D823_9HYPH</name>
<dbReference type="InterPro" id="IPR036388">
    <property type="entry name" value="WH-like_DNA-bd_sf"/>
</dbReference>
<evidence type="ECO:0000256" key="2">
    <source>
        <dbReference type="ARBA" id="ARBA00023015"/>
    </source>
</evidence>
<dbReference type="KEGG" id="hdi:HDIA_2931"/>
<dbReference type="InterPro" id="IPR050176">
    <property type="entry name" value="LTTR"/>
</dbReference>
<dbReference type="InterPro" id="IPR005119">
    <property type="entry name" value="LysR_subst-bd"/>
</dbReference>
<dbReference type="GO" id="GO:0003700">
    <property type="term" value="F:DNA-binding transcription factor activity"/>
    <property type="evidence" value="ECO:0007669"/>
    <property type="project" value="InterPro"/>
</dbReference>
<evidence type="ECO:0000313" key="6">
    <source>
        <dbReference type="EMBL" id="SON56472.1"/>
    </source>
</evidence>
<dbReference type="Gene3D" id="1.10.10.10">
    <property type="entry name" value="Winged helix-like DNA-binding domain superfamily/Winged helix DNA-binding domain"/>
    <property type="match status" value="1"/>
</dbReference>
<dbReference type="PANTHER" id="PTHR30579">
    <property type="entry name" value="TRANSCRIPTIONAL REGULATOR"/>
    <property type="match status" value="1"/>
</dbReference>
<evidence type="ECO:0000313" key="7">
    <source>
        <dbReference type="Proteomes" id="UP000223606"/>
    </source>
</evidence>
<evidence type="ECO:0000256" key="3">
    <source>
        <dbReference type="ARBA" id="ARBA00023125"/>
    </source>
</evidence>
<dbReference type="Pfam" id="PF00126">
    <property type="entry name" value="HTH_1"/>
    <property type="match status" value="1"/>
</dbReference>
<keyword evidence="2" id="KW-0805">Transcription regulation</keyword>
<comment type="similarity">
    <text evidence="1">Belongs to the LysR transcriptional regulatory family.</text>
</comment>
<dbReference type="SUPFAM" id="SSF46785">
    <property type="entry name" value="Winged helix' DNA-binding domain"/>
    <property type="match status" value="1"/>
</dbReference>
<dbReference type="RefSeq" id="WP_099556851.1">
    <property type="nucleotide sequence ID" value="NZ_LT960614.1"/>
</dbReference>
<feature type="domain" description="HTH lysR-type" evidence="5">
    <location>
        <begin position="7"/>
        <end position="62"/>
    </location>
</feature>
<dbReference type="SUPFAM" id="SSF53850">
    <property type="entry name" value="Periplasmic binding protein-like II"/>
    <property type="match status" value="1"/>
</dbReference>
<organism evidence="6 7">
    <name type="scientific">Hartmannibacter diazotrophicus</name>
    <dbReference type="NCBI Taxonomy" id="1482074"/>
    <lineage>
        <taxon>Bacteria</taxon>
        <taxon>Pseudomonadati</taxon>
        <taxon>Pseudomonadota</taxon>
        <taxon>Alphaproteobacteria</taxon>
        <taxon>Hyphomicrobiales</taxon>
        <taxon>Pleomorphomonadaceae</taxon>
        <taxon>Hartmannibacter</taxon>
    </lineage>
</organism>
<evidence type="ECO:0000256" key="4">
    <source>
        <dbReference type="ARBA" id="ARBA00023163"/>
    </source>
</evidence>
<dbReference type="InterPro" id="IPR036390">
    <property type="entry name" value="WH_DNA-bd_sf"/>
</dbReference>
<evidence type="ECO:0000256" key="1">
    <source>
        <dbReference type="ARBA" id="ARBA00009437"/>
    </source>
</evidence>
<dbReference type="Gene3D" id="3.40.190.10">
    <property type="entry name" value="Periplasmic binding protein-like II"/>
    <property type="match status" value="2"/>
</dbReference>
<dbReference type="Proteomes" id="UP000223606">
    <property type="component" value="Chromosome 1"/>
</dbReference>
<dbReference type="OrthoDB" id="8097684at2"/>
<accession>A0A2C9D823</accession>
<keyword evidence="7" id="KW-1185">Reference proteome</keyword>
<gene>
    <name evidence="6" type="primary">yofA</name>
    <name evidence="6" type="ORF">HDIA_2931</name>
</gene>
<sequence>MLLSLDPDFLRSFLAISETGSYGAAAERVNKTQSTVSAQMKRLEEVLNVSLFEKNGRRNTLTPSGLRLLEFARQMVHLNDETLRAFHPPDVSGFIRIGTSDDYAQAFLIPVLSRFAATHPAVEVEVLTDDTSGLLKRRDRNSFDAMLIATSRGGGDVETLRTDKLHWIGSDQYSRHQEEKMPLVMWSEGCAWRSKAEAALSAAGRPWRVAFTTSNSPLLFAAVRDGLGITIGPRWYLKPGLRVLDDLDALYPLGSEGLGIMARPGNRSAPLEAFLTEVRAQFRGDTALMAAA</sequence>
<evidence type="ECO:0000259" key="5">
    <source>
        <dbReference type="PROSITE" id="PS50931"/>
    </source>
</evidence>
<dbReference type="InterPro" id="IPR000847">
    <property type="entry name" value="LysR_HTH_N"/>
</dbReference>
<protein>
    <submittedName>
        <fullName evidence="6">HTH-type transcriptional regulator YofA</fullName>
    </submittedName>
</protein>
<dbReference type="Pfam" id="PF03466">
    <property type="entry name" value="LysR_substrate"/>
    <property type="match status" value="1"/>
</dbReference>
<dbReference type="PROSITE" id="PS50931">
    <property type="entry name" value="HTH_LYSR"/>
    <property type="match status" value="1"/>
</dbReference>
<dbReference type="GO" id="GO:0003677">
    <property type="term" value="F:DNA binding"/>
    <property type="evidence" value="ECO:0007669"/>
    <property type="project" value="UniProtKB-KW"/>
</dbReference>
<dbReference type="EMBL" id="LT960614">
    <property type="protein sequence ID" value="SON56472.1"/>
    <property type="molecule type" value="Genomic_DNA"/>
</dbReference>
<keyword evidence="4" id="KW-0804">Transcription</keyword>
<dbReference type="PRINTS" id="PR00039">
    <property type="entry name" value="HTHLYSR"/>
</dbReference>
<reference evidence="7" key="1">
    <citation type="submission" date="2017-09" db="EMBL/GenBank/DDBJ databases">
        <title>Genome sequence of Nannocystis excedens DSM 71.</title>
        <authorList>
            <person name="Blom J."/>
        </authorList>
    </citation>
    <scope>NUCLEOTIDE SEQUENCE [LARGE SCALE GENOMIC DNA]</scope>
    <source>
        <strain evidence="7">type strain: E19</strain>
    </source>
</reference>